<name>A0ABT0LK84_9GAMM</name>
<sequence length="231" mass="26792">MSQILAALTQMRSNIITQLNDVANEQDEPAFAAFNYADGSWVNRIWKNEHFRYAHLNIVNMSGQQDFRVIHMCIFPHFHSNAPIFGIDLIANHKLITGAYLDYSPTCSAEHPLSIQFTQCMRSLNWKRKRELPEWAIHIFSPNILAIGGIKTDIELQQLIKVVDNTLAEYLKRIGDYHHNIDDAVGRKAQNFYCEQQKKNLHLRSTKFITTLKIDEDKLDTFINLCYHSDN</sequence>
<protein>
    <recommendedName>
        <fullName evidence="3">Phycocyanobilin:ferredoxin oxidoreductase</fullName>
    </recommendedName>
</protein>
<dbReference type="InterPro" id="IPR009249">
    <property type="entry name" value="Ferredoxin-dep_bilin_Rdtase"/>
</dbReference>
<dbReference type="RefSeq" id="WP_248943303.1">
    <property type="nucleotide sequence ID" value="NZ_JAKIKS010000237.1"/>
</dbReference>
<dbReference type="Gene3D" id="3.40.1500.20">
    <property type="match status" value="1"/>
</dbReference>
<keyword evidence="2" id="KW-1185">Reference proteome</keyword>
<dbReference type="EMBL" id="JAKIKS010000237">
    <property type="protein sequence ID" value="MCL1127875.1"/>
    <property type="molecule type" value="Genomic_DNA"/>
</dbReference>
<dbReference type="Proteomes" id="UP001203423">
    <property type="component" value="Unassembled WGS sequence"/>
</dbReference>
<proteinExistence type="predicted"/>
<reference evidence="1 2" key="1">
    <citation type="submission" date="2022-01" db="EMBL/GenBank/DDBJ databases">
        <title>Whole genome-based taxonomy of the Shewanellaceae.</title>
        <authorList>
            <person name="Martin-Rodriguez A.J."/>
        </authorList>
    </citation>
    <scope>NUCLEOTIDE SEQUENCE [LARGE SCALE GENOMIC DNA]</scope>
    <source>
        <strain evidence="1 2">DSM 17177</strain>
    </source>
</reference>
<organism evidence="1 2">
    <name type="scientific">Shewanella surugensis</name>
    <dbReference type="NCBI Taxonomy" id="212020"/>
    <lineage>
        <taxon>Bacteria</taxon>
        <taxon>Pseudomonadati</taxon>
        <taxon>Pseudomonadota</taxon>
        <taxon>Gammaproteobacteria</taxon>
        <taxon>Alteromonadales</taxon>
        <taxon>Shewanellaceae</taxon>
        <taxon>Shewanella</taxon>
    </lineage>
</organism>
<evidence type="ECO:0000313" key="2">
    <source>
        <dbReference type="Proteomes" id="UP001203423"/>
    </source>
</evidence>
<evidence type="ECO:0008006" key="3">
    <source>
        <dbReference type="Google" id="ProtNLM"/>
    </source>
</evidence>
<gene>
    <name evidence="1" type="ORF">L2764_26330</name>
</gene>
<evidence type="ECO:0000313" key="1">
    <source>
        <dbReference type="EMBL" id="MCL1127875.1"/>
    </source>
</evidence>
<comment type="caution">
    <text evidence="1">The sequence shown here is derived from an EMBL/GenBank/DDBJ whole genome shotgun (WGS) entry which is preliminary data.</text>
</comment>
<accession>A0ABT0LK84</accession>
<dbReference type="Pfam" id="PF05996">
    <property type="entry name" value="Fe_bilin_red"/>
    <property type="match status" value="1"/>
</dbReference>